<feature type="coiled-coil region" evidence="1">
    <location>
        <begin position="199"/>
        <end position="226"/>
    </location>
</feature>
<keyword evidence="1" id="KW-0175">Coiled coil</keyword>
<feature type="signal peptide" evidence="2">
    <location>
        <begin position="1"/>
        <end position="22"/>
    </location>
</feature>
<keyword evidence="2" id="KW-0732">Signal</keyword>
<dbReference type="InterPro" id="IPR007815">
    <property type="entry name" value="Emycin_Estase"/>
</dbReference>
<name>A0ABU3E7E0_9FLAO</name>
<accession>A0ABU3E7E0</accession>
<dbReference type="Pfam" id="PF05139">
    <property type="entry name" value="Erythro_esteras"/>
    <property type="match status" value="1"/>
</dbReference>
<evidence type="ECO:0000256" key="1">
    <source>
        <dbReference type="SAM" id="Coils"/>
    </source>
</evidence>
<dbReference type="EMBL" id="JAVRHM010000045">
    <property type="protein sequence ID" value="MDT0691911.1"/>
    <property type="molecule type" value="Genomic_DNA"/>
</dbReference>
<keyword evidence="4" id="KW-1185">Reference proteome</keyword>
<protein>
    <submittedName>
        <fullName evidence="3">Erythromycin esterase family protein</fullName>
    </submittedName>
</protein>
<dbReference type="RefSeq" id="WP_311687692.1">
    <property type="nucleotide sequence ID" value="NZ_JAVRHM010000045.1"/>
</dbReference>
<dbReference type="Gene3D" id="3.30.1870.10">
    <property type="entry name" value="EreA-like, domain 2"/>
    <property type="match status" value="1"/>
</dbReference>
<evidence type="ECO:0000256" key="2">
    <source>
        <dbReference type="SAM" id="SignalP"/>
    </source>
</evidence>
<dbReference type="Gene3D" id="3.40.1660.10">
    <property type="entry name" value="EreA-like (biosynthetic domain)"/>
    <property type="match status" value="1"/>
</dbReference>
<sequence length="415" mass="47842">MNRYFLLVVLFSIFGLPLNAQKAQVVEQINQKAIKIENADLHSSLEESEKFKDVFGQVRIFGFGEATHGTKEFFQLKLKFFKYLVENKGVKHFAIEASYGNCLKIDQYIKGKNYDPKLLLQEIGYWIWNTEEMLAVIEWMRSFNEARGPSEQINFYGIDVMDPTKSASLSKKYLQKTPLGINSEFVRVLNFYISRDKAKNLTKRKLKEHSEELQQLLSSLEASSDNNSGALFRLISSVQQYVNFQIEPTQEVRDEMMFNNVDRILSSNEKDDKVFVWSHNFHIKKNDITFTNDSSMGHHLKEKYGNKYYSLGFDFGSGNFNAVDVNERKIGVFSINKPMKNTSSEVFNSAAFEIYFLDFKSVSENSALADFLTSKVYYRAIGANYDPKMVEKEKLGDAYDGIIFVKTTEASNFLK</sequence>
<feature type="chain" id="PRO_5046471774" evidence="2">
    <location>
        <begin position="23"/>
        <end position="415"/>
    </location>
</feature>
<dbReference type="InterPro" id="IPR052036">
    <property type="entry name" value="Hydrolase/PRTase-associated"/>
</dbReference>
<dbReference type="SUPFAM" id="SSF159501">
    <property type="entry name" value="EreA/ChaN-like"/>
    <property type="match status" value="1"/>
</dbReference>
<dbReference type="CDD" id="cd14728">
    <property type="entry name" value="Ere-like"/>
    <property type="match status" value="1"/>
</dbReference>
<organism evidence="3 4">
    <name type="scientific">Autumnicola patrickiae</name>
    <dbReference type="NCBI Taxonomy" id="3075591"/>
    <lineage>
        <taxon>Bacteria</taxon>
        <taxon>Pseudomonadati</taxon>
        <taxon>Bacteroidota</taxon>
        <taxon>Flavobacteriia</taxon>
        <taxon>Flavobacteriales</taxon>
        <taxon>Flavobacteriaceae</taxon>
        <taxon>Autumnicola</taxon>
    </lineage>
</organism>
<dbReference type="PANTHER" id="PTHR31299:SF0">
    <property type="entry name" value="ESTERASE, PUTATIVE (AFU_ORTHOLOGUE AFUA_1G05850)-RELATED"/>
    <property type="match status" value="1"/>
</dbReference>
<dbReference type="Proteomes" id="UP001261624">
    <property type="component" value="Unassembled WGS sequence"/>
</dbReference>
<comment type="caution">
    <text evidence="3">The sequence shown here is derived from an EMBL/GenBank/DDBJ whole genome shotgun (WGS) entry which is preliminary data.</text>
</comment>
<dbReference type="Gene3D" id="1.20.1440.30">
    <property type="entry name" value="Biosynthetic Protein domain"/>
    <property type="match status" value="1"/>
</dbReference>
<gene>
    <name evidence="3" type="ORF">RM549_19150</name>
</gene>
<reference evidence="3 4" key="1">
    <citation type="submission" date="2023-09" db="EMBL/GenBank/DDBJ databases">
        <authorList>
            <person name="Rey-Velasco X."/>
        </authorList>
    </citation>
    <scope>NUCLEOTIDE SEQUENCE [LARGE SCALE GENOMIC DNA]</scope>
    <source>
        <strain evidence="3 4">F188</strain>
    </source>
</reference>
<evidence type="ECO:0000313" key="4">
    <source>
        <dbReference type="Proteomes" id="UP001261624"/>
    </source>
</evidence>
<proteinExistence type="predicted"/>
<dbReference type="PANTHER" id="PTHR31299">
    <property type="entry name" value="ESTERASE, PUTATIVE (AFU_ORTHOLOGUE AFUA_1G05850)-RELATED"/>
    <property type="match status" value="1"/>
</dbReference>
<evidence type="ECO:0000313" key="3">
    <source>
        <dbReference type="EMBL" id="MDT0691911.1"/>
    </source>
</evidence>